<accession>A0A840TQI9</accession>
<evidence type="ECO:0000313" key="2">
    <source>
        <dbReference type="Proteomes" id="UP000557307"/>
    </source>
</evidence>
<keyword evidence="2" id="KW-1185">Reference proteome</keyword>
<name>A0A840TQI9_9BACT</name>
<reference evidence="1 2" key="1">
    <citation type="submission" date="2020-08" db="EMBL/GenBank/DDBJ databases">
        <title>Genomic Encyclopedia of Type Strains, Phase IV (KMG-IV): sequencing the most valuable type-strain genomes for metagenomic binning, comparative biology and taxonomic classification.</title>
        <authorList>
            <person name="Goeker M."/>
        </authorList>
    </citation>
    <scope>NUCLEOTIDE SEQUENCE [LARGE SCALE GENOMIC DNA]</scope>
    <source>
        <strain evidence="1 2">DSM 105074</strain>
    </source>
</reference>
<gene>
    <name evidence="1" type="ORF">HNQ92_004271</name>
</gene>
<organism evidence="1 2">
    <name type="scientific">Rhabdobacter roseus</name>
    <dbReference type="NCBI Taxonomy" id="1655419"/>
    <lineage>
        <taxon>Bacteria</taxon>
        <taxon>Pseudomonadati</taxon>
        <taxon>Bacteroidota</taxon>
        <taxon>Cytophagia</taxon>
        <taxon>Cytophagales</taxon>
        <taxon>Cytophagaceae</taxon>
        <taxon>Rhabdobacter</taxon>
    </lineage>
</organism>
<evidence type="ECO:0000313" key="1">
    <source>
        <dbReference type="EMBL" id="MBB5286111.1"/>
    </source>
</evidence>
<dbReference type="EMBL" id="JACHGF010000008">
    <property type="protein sequence ID" value="MBB5286111.1"/>
    <property type="molecule type" value="Genomic_DNA"/>
</dbReference>
<protein>
    <submittedName>
        <fullName evidence="1">Uncharacterized protein</fullName>
    </submittedName>
</protein>
<sequence length="79" mass="9240">MVRKSSENKKCFITLHFNEVVKVILYEDYGTVYYSDIILVKQEDGLYYLSLYPAGNTCQPSEEDDLVIIAKRLKIKEKE</sequence>
<proteinExistence type="predicted"/>
<comment type="caution">
    <text evidence="1">The sequence shown here is derived from an EMBL/GenBank/DDBJ whole genome shotgun (WGS) entry which is preliminary data.</text>
</comment>
<dbReference type="Proteomes" id="UP000557307">
    <property type="component" value="Unassembled WGS sequence"/>
</dbReference>
<dbReference type="AlphaFoldDB" id="A0A840TQI9"/>